<protein>
    <submittedName>
        <fullName evidence="9">Spore germination protein (Amino acid permease)</fullName>
    </submittedName>
</protein>
<feature type="transmembrane region" description="Helical" evidence="8">
    <location>
        <begin position="147"/>
        <end position="171"/>
    </location>
</feature>
<dbReference type="GO" id="GO:0009847">
    <property type="term" value="P:spore germination"/>
    <property type="evidence" value="ECO:0007669"/>
    <property type="project" value="InterPro"/>
</dbReference>
<dbReference type="NCBIfam" id="TIGR00912">
    <property type="entry name" value="2A0309"/>
    <property type="match status" value="1"/>
</dbReference>
<comment type="subcellular location">
    <subcellularLocation>
        <location evidence="1">Membrane</location>
        <topology evidence="1">Multi-pass membrane protein</topology>
    </subcellularLocation>
</comment>
<evidence type="ECO:0000256" key="4">
    <source>
        <dbReference type="ARBA" id="ARBA00022544"/>
    </source>
</evidence>
<feature type="transmembrane region" description="Helical" evidence="8">
    <location>
        <begin position="118"/>
        <end position="140"/>
    </location>
</feature>
<evidence type="ECO:0000256" key="5">
    <source>
        <dbReference type="ARBA" id="ARBA00022692"/>
    </source>
</evidence>
<dbReference type="Pfam" id="PF03845">
    <property type="entry name" value="Spore_permease"/>
    <property type="match status" value="1"/>
</dbReference>
<evidence type="ECO:0000256" key="2">
    <source>
        <dbReference type="ARBA" id="ARBA00007998"/>
    </source>
</evidence>
<reference evidence="10" key="2">
    <citation type="submission" date="2020-08" db="EMBL/GenBank/DDBJ databases">
        <title>The Agave Microbiome: Exploring the role of microbial communities in plant adaptations to desert environments.</title>
        <authorList>
            <person name="Partida-Martinez L.P."/>
        </authorList>
    </citation>
    <scope>NUCLEOTIDE SEQUENCE [LARGE SCALE GENOMIC DNA]</scope>
    <source>
        <strain evidence="10">AT2.8</strain>
    </source>
</reference>
<keyword evidence="6 8" id="KW-1133">Transmembrane helix</keyword>
<feature type="transmembrane region" description="Helical" evidence="8">
    <location>
        <begin position="94"/>
        <end position="112"/>
    </location>
</feature>
<keyword evidence="3" id="KW-0813">Transport</keyword>
<dbReference type="AlphaFoldDB" id="A0A852T876"/>
<feature type="transmembrane region" description="Helical" evidence="8">
    <location>
        <begin position="276"/>
        <end position="297"/>
    </location>
</feature>
<dbReference type="PANTHER" id="PTHR34975">
    <property type="entry name" value="SPORE GERMINATION PROTEIN A2"/>
    <property type="match status" value="1"/>
</dbReference>
<comment type="caution">
    <text evidence="9">The sequence shown here is derived from an EMBL/GenBank/DDBJ whole genome shotgun (WGS) entry which is preliminary data.</text>
</comment>
<comment type="similarity">
    <text evidence="2">Belongs to the amino acid-polyamine-organocation (APC) superfamily. Spore germination protein (SGP) (TC 2.A.3.9) family.</text>
</comment>
<dbReference type="InterPro" id="IPR004761">
    <property type="entry name" value="Spore_GerAB"/>
</dbReference>
<dbReference type="Proteomes" id="UP000548423">
    <property type="component" value="Unassembled WGS sequence"/>
</dbReference>
<dbReference type="EMBL" id="JACCBX010000002">
    <property type="protein sequence ID" value="NYE04009.1"/>
    <property type="molecule type" value="Genomic_DNA"/>
</dbReference>
<feature type="transmembrane region" description="Helical" evidence="8">
    <location>
        <begin position="340"/>
        <end position="358"/>
    </location>
</feature>
<dbReference type="PANTHER" id="PTHR34975:SF2">
    <property type="entry name" value="SPORE GERMINATION PROTEIN A2"/>
    <property type="match status" value="1"/>
</dbReference>
<organism evidence="9 10">
    <name type="scientific">Neobacillus niacini</name>
    <dbReference type="NCBI Taxonomy" id="86668"/>
    <lineage>
        <taxon>Bacteria</taxon>
        <taxon>Bacillati</taxon>
        <taxon>Bacillota</taxon>
        <taxon>Bacilli</taxon>
        <taxon>Bacillales</taxon>
        <taxon>Bacillaceae</taxon>
        <taxon>Neobacillus</taxon>
    </lineage>
</organism>
<evidence type="ECO:0000256" key="1">
    <source>
        <dbReference type="ARBA" id="ARBA00004141"/>
    </source>
</evidence>
<feature type="transmembrane region" description="Helical" evidence="8">
    <location>
        <begin position="12"/>
        <end position="34"/>
    </location>
</feature>
<sequence length="368" mass="42708">MKVQYQAKPQYILSTFILFFIIHSIQVGIGIQGFQRIIFSEAKNDSWISVVLAGVFTHIVVFFIIKTLQLYGPTDIYGIHIEVYGKWIGKAVNCIYIFYCLGMFVVILNNYIEVIQTWVFPTVPTWLFSISILLLVVYGVTGGIRVIAGAGFFSIILSVWILSFIGYPLRFVDFHHLLPVMESNITSILKGSYKMTITLIGFEILYIVYPFMEDRKKVIKYAHLGVAATNILYLILMLLTLSYFSPGQLENTNWPTLSLFKIVKLPFIERTEYVAVSYWLLIILPNLLLYMWAAVRGIKRSFERKTKGVIWFFTIFLFFVSIFINTRSKINQFNDFFDNIAFYIAFCYPFILYILALIKKKMTSLKEN</sequence>
<feature type="transmembrane region" description="Helical" evidence="8">
    <location>
        <begin position="191"/>
        <end position="209"/>
    </location>
</feature>
<reference evidence="10" key="1">
    <citation type="submission" date="2020-07" db="EMBL/GenBank/DDBJ databases">
        <authorList>
            <person name="Partida-Martinez L."/>
            <person name="Huntemann M."/>
            <person name="Clum A."/>
            <person name="Wang J."/>
            <person name="Palaniappan K."/>
            <person name="Ritter S."/>
            <person name="Chen I.-M."/>
            <person name="Stamatis D."/>
            <person name="Reddy T."/>
            <person name="O'Malley R."/>
            <person name="Daum C."/>
            <person name="Shapiro N."/>
            <person name="Ivanova N."/>
            <person name="Kyrpides N."/>
            <person name="Woyke T."/>
        </authorList>
    </citation>
    <scope>NUCLEOTIDE SEQUENCE [LARGE SCALE GENOMIC DNA]</scope>
    <source>
        <strain evidence="10">AT2.8</strain>
    </source>
</reference>
<feature type="transmembrane region" description="Helical" evidence="8">
    <location>
        <begin position="46"/>
        <end position="65"/>
    </location>
</feature>
<proteinExistence type="inferred from homology"/>
<evidence type="ECO:0000256" key="8">
    <source>
        <dbReference type="SAM" id="Phobius"/>
    </source>
</evidence>
<evidence type="ECO:0000256" key="3">
    <source>
        <dbReference type="ARBA" id="ARBA00022448"/>
    </source>
</evidence>
<dbReference type="GO" id="GO:0016020">
    <property type="term" value="C:membrane"/>
    <property type="evidence" value="ECO:0007669"/>
    <property type="project" value="UniProtKB-SubCell"/>
</dbReference>
<evidence type="ECO:0000313" key="10">
    <source>
        <dbReference type="Proteomes" id="UP000548423"/>
    </source>
</evidence>
<evidence type="ECO:0000256" key="6">
    <source>
        <dbReference type="ARBA" id="ARBA00022989"/>
    </source>
</evidence>
<feature type="transmembrane region" description="Helical" evidence="8">
    <location>
        <begin position="309"/>
        <end position="328"/>
    </location>
</feature>
<accession>A0A852T876</accession>
<evidence type="ECO:0000256" key="7">
    <source>
        <dbReference type="ARBA" id="ARBA00023136"/>
    </source>
</evidence>
<keyword evidence="4" id="KW-0309">Germination</keyword>
<feature type="transmembrane region" description="Helical" evidence="8">
    <location>
        <begin position="221"/>
        <end position="244"/>
    </location>
</feature>
<name>A0A852T876_9BACI</name>
<keyword evidence="7 8" id="KW-0472">Membrane</keyword>
<gene>
    <name evidence="9" type="ORF">F4694_000753</name>
</gene>
<evidence type="ECO:0000313" key="9">
    <source>
        <dbReference type="EMBL" id="NYE04009.1"/>
    </source>
</evidence>
<dbReference type="Gene3D" id="1.20.1740.10">
    <property type="entry name" value="Amino acid/polyamine transporter I"/>
    <property type="match status" value="1"/>
</dbReference>
<keyword evidence="5 8" id="KW-0812">Transmembrane</keyword>